<reference evidence="2 3" key="1">
    <citation type="submission" date="2017-08" db="EMBL/GenBank/DDBJ databases">
        <title>Acidophilic green algal genome provides insights into adaptation to an acidic environment.</title>
        <authorList>
            <person name="Hirooka S."/>
            <person name="Hirose Y."/>
            <person name="Kanesaki Y."/>
            <person name="Higuchi S."/>
            <person name="Fujiwara T."/>
            <person name="Onuma R."/>
            <person name="Era A."/>
            <person name="Ohbayashi R."/>
            <person name="Uzuka A."/>
            <person name="Nozaki H."/>
            <person name="Yoshikawa H."/>
            <person name="Miyagishima S.Y."/>
        </authorList>
    </citation>
    <scope>NUCLEOTIDE SEQUENCE [LARGE SCALE GENOMIC DNA]</scope>
    <source>
        <strain evidence="2 3">NIES-2499</strain>
    </source>
</reference>
<dbReference type="Proteomes" id="UP000232323">
    <property type="component" value="Unassembled WGS sequence"/>
</dbReference>
<evidence type="ECO:0000313" key="3">
    <source>
        <dbReference type="Proteomes" id="UP000232323"/>
    </source>
</evidence>
<keyword evidence="3" id="KW-1185">Reference proteome</keyword>
<evidence type="ECO:0000256" key="1">
    <source>
        <dbReference type="SAM" id="MobiDB-lite"/>
    </source>
</evidence>
<feature type="region of interest" description="Disordered" evidence="1">
    <location>
        <begin position="142"/>
        <end position="179"/>
    </location>
</feature>
<feature type="region of interest" description="Disordered" evidence="1">
    <location>
        <begin position="240"/>
        <end position="282"/>
    </location>
</feature>
<evidence type="ECO:0000313" key="2">
    <source>
        <dbReference type="EMBL" id="GAX79968.1"/>
    </source>
</evidence>
<protein>
    <submittedName>
        <fullName evidence="2">Uncharacterized protein</fullName>
    </submittedName>
</protein>
<feature type="compositionally biased region" description="Polar residues" evidence="1">
    <location>
        <begin position="156"/>
        <end position="168"/>
    </location>
</feature>
<organism evidence="2 3">
    <name type="scientific">Chlamydomonas eustigma</name>
    <dbReference type="NCBI Taxonomy" id="1157962"/>
    <lineage>
        <taxon>Eukaryota</taxon>
        <taxon>Viridiplantae</taxon>
        <taxon>Chlorophyta</taxon>
        <taxon>core chlorophytes</taxon>
        <taxon>Chlorophyceae</taxon>
        <taxon>CS clade</taxon>
        <taxon>Chlamydomonadales</taxon>
        <taxon>Chlamydomonadaceae</taxon>
        <taxon>Chlamydomonas</taxon>
    </lineage>
</organism>
<gene>
    <name evidence="2" type="ORF">CEUSTIGMA_g7407.t1</name>
</gene>
<sequence>MNPTTDPLDTTSTVENADNIVLGSQTMTAGGHNVNFIPTKDTVSTPARQSYSTYNANTAEQNQQGAVAAAGGTPCAAGGTPCAAVIDKNSATTKEGTSATSFLASHLPHLPDLRTAAHTVAIRAGHLVGFIRQSATKMASSATRGFTRKQLPPPSATSAAGDTMTNPSDDPPHNSAETLLASNPEDLEDHDCGTKDCGEKGGSAAATAAAAAGKAGSCCDAAAVQKNAVALQDLGPLKKGTHSALPSAAKADTAALQVPAGGLSRQREGPDHKRPKALQAVD</sequence>
<dbReference type="EMBL" id="BEGY01000047">
    <property type="protein sequence ID" value="GAX79968.1"/>
    <property type="molecule type" value="Genomic_DNA"/>
</dbReference>
<proteinExistence type="predicted"/>
<comment type="caution">
    <text evidence="2">The sequence shown here is derived from an EMBL/GenBank/DDBJ whole genome shotgun (WGS) entry which is preliminary data.</text>
</comment>
<name>A0A250XA61_9CHLO</name>
<accession>A0A250XA61</accession>
<dbReference type="AlphaFoldDB" id="A0A250XA61"/>